<dbReference type="Gene3D" id="3.30.420.40">
    <property type="match status" value="2"/>
</dbReference>
<keyword evidence="7" id="KW-0143">Chaperone</keyword>
<dbReference type="PANTHER" id="PTHR45639:SF3">
    <property type="entry name" value="HYPOXIA UP-REGULATED PROTEIN 1"/>
    <property type="match status" value="1"/>
</dbReference>
<dbReference type="Gene3D" id="3.30.30.30">
    <property type="match status" value="1"/>
</dbReference>
<dbReference type="GO" id="GO:0005524">
    <property type="term" value="F:ATP binding"/>
    <property type="evidence" value="ECO:0007669"/>
    <property type="project" value="UniProtKB-KW"/>
</dbReference>
<keyword evidence="11" id="KW-1185">Reference proteome</keyword>
<dbReference type="InterPro" id="IPR029048">
    <property type="entry name" value="HSP70_C_sf"/>
</dbReference>
<keyword evidence="3" id="KW-0732">Signal</keyword>
<feature type="compositionally biased region" description="Basic and acidic residues" evidence="9">
    <location>
        <begin position="448"/>
        <end position="512"/>
    </location>
</feature>
<dbReference type="InterPro" id="IPR013126">
    <property type="entry name" value="Hsp_70_fam"/>
</dbReference>
<reference evidence="10 11" key="1">
    <citation type="journal article" date="2017" name="Gigascience">
        <title>Draft genome of the honey bee ectoparasitic mite, Tropilaelaps mercedesae, is shaped by the parasitic life history.</title>
        <authorList>
            <person name="Dong X."/>
            <person name="Armstrong S.D."/>
            <person name="Xia D."/>
            <person name="Makepeace B.L."/>
            <person name="Darby A.C."/>
            <person name="Kadowaki T."/>
        </authorList>
    </citation>
    <scope>NUCLEOTIDE SEQUENCE [LARGE SCALE GENOMIC DNA]</scope>
    <source>
        <strain evidence="10">Wuxi-XJTLU</strain>
    </source>
</reference>
<evidence type="ECO:0000256" key="5">
    <source>
        <dbReference type="ARBA" id="ARBA00022824"/>
    </source>
</evidence>
<dbReference type="GO" id="GO:0030968">
    <property type="term" value="P:endoplasmic reticulum unfolded protein response"/>
    <property type="evidence" value="ECO:0007669"/>
    <property type="project" value="TreeGrafter"/>
</dbReference>
<feature type="region of interest" description="Disordered" evidence="9">
    <location>
        <begin position="736"/>
        <end position="826"/>
    </location>
</feature>
<dbReference type="PANTHER" id="PTHR45639">
    <property type="entry name" value="HSC70CB, ISOFORM G-RELATED"/>
    <property type="match status" value="1"/>
</dbReference>
<dbReference type="FunFam" id="3.90.640.10:FF:000004">
    <property type="entry name" value="Heat shock 70 kDa protein 4"/>
    <property type="match status" value="1"/>
</dbReference>
<dbReference type="EMBL" id="MNPL01028839">
    <property type="protein sequence ID" value="OQR67435.1"/>
    <property type="molecule type" value="Genomic_DNA"/>
</dbReference>
<dbReference type="OrthoDB" id="10262720at2759"/>
<evidence type="ECO:0000313" key="11">
    <source>
        <dbReference type="Proteomes" id="UP000192247"/>
    </source>
</evidence>
<keyword evidence="4" id="KW-0547">Nucleotide-binding</keyword>
<keyword evidence="6" id="KW-0067">ATP-binding</keyword>
<evidence type="ECO:0000256" key="4">
    <source>
        <dbReference type="ARBA" id="ARBA00022741"/>
    </source>
</evidence>
<evidence type="ECO:0000256" key="9">
    <source>
        <dbReference type="SAM" id="MobiDB-lite"/>
    </source>
</evidence>
<comment type="subcellular location">
    <subcellularLocation>
        <location evidence="1">Endoplasmic reticulum lumen</location>
    </subcellularLocation>
</comment>
<name>A0A1V9X1G3_9ACAR</name>
<organism evidence="10 11">
    <name type="scientific">Tropilaelaps mercedesae</name>
    <dbReference type="NCBI Taxonomy" id="418985"/>
    <lineage>
        <taxon>Eukaryota</taxon>
        <taxon>Metazoa</taxon>
        <taxon>Ecdysozoa</taxon>
        <taxon>Arthropoda</taxon>
        <taxon>Chelicerata</taxon>
        <taxon>Arachnida</taxon>
        <taxon>Acari</taxon>
        <taxon>Parasitiformes</taxon>
        <taxon>Mesostigmata</taxon>
        <taxon>Gamasina</taxon>
        <taxon>Dermanyssoidea</taxon>
        <taxon>Laelapidae</taxon>
        <taxon>Tropilaelaps</taxon>
    </lineage>
</organism>
<dbReference type="InterPro" id="IPR029047">
    <property type="entry name" value="HSP70_peptide-bd_sf"/>
</dbReference>
<feature type="compositionally biased region" description="Basic and acidic residues" evidence="9">
    <location>
        <begin position="740"/>
        <end position="766"/>
    </location>
</feature>
<protein>
    <recommendedName>
        <fullName evidence="8">Hypoxia up-regulated protein 1</fullName>
    </recommendedName>
</protein>
<evidence type="ECO:0000313" key="10">
    <source>
        <dbReference type="EMBL" id="OQR67435.1"/>
    </source>
</evidence>
<dbReference type="GO" id="GO:0005788">
    <property type="term" value="C:endoplasmic reticulum lumen"/>
    <property type="evidence" value="ECO:0007669"/>
    <property type="project" value="UniProtKB-SubCell"/>
</dbReference>
<dbReference type="STRING" id="418985.A0A1V9X1G3"/>
<dbReference type="Proteomes" id="UP000192247">
    <property type="component" value="Unassembled WGS sequence"/>
</dbReference>
<dbReference type="FunFam" id="3.30.420.40:FF:000171">
    <property type="entry name" value="Heat shock 70 kDa protein 4"/>
    <property type="match status" value="1"/>
</dbReference>
<evidence type="ECO:0000256" key="1">
    <source>
        <dbReference type="ARBA" id="ARBA00004319"/>
    </source>
</evidence>
<gene>
    <name evidence="10" type="ORF">BIW11_02198</name>
</gene>
<dbReference type="Gene3D" id="1.20.1270.10">
    <property type="match status" value="1"/>
</dbReference>
<keyword evidence="5" id="KW-0256">Endoplasmic reticulum</keyword>
<evidence type="ECO:0000256" key="7">
    <source>
        <dbReference type="ARBA" id="ARBA00023186"/>
    </source>
</evidence>
<comment type="caution">
    <text evidence="10">The sequence shown here is derived from an EMBL/GenBank/DDBJ whole genome shotgun (WGS) entry which is preliminary data.</text>
</comment>
<dbReference type="PROSITE" id="PS01036">
    <property type="entry name" value="HSP70_3"/>
    <property type="match status" value="1"/>
</dbReference>
<evidence type="ECO:0000256" key="6">
    <source>
        <dbReference type="ARBA" id="ARBA00022840"/>
    </source>
</evidence>
<evidence type="ECO:0000256" key="8">
    <source>
        <dbReference type="ARBA" id="ARBA00040503"/>
    </source>
</evidence>
<dbReference type="FunCoup" id="A0A1V9X1G3">
    <property type="interactions" value="1713"/>
</dbReference>
<dbReference type="Pfam" id="PF00012">
    <property type="entry name" value="HSP70"/>
    <property type="match status" value="1"/>
</dbReference>
<dbReference type="AlphaFoldDB" id="A0A1V9X1G3"/>
<dbReference type="PRINTS" id="PR00301">
    <property type="entry name" value="HEATSHOCK70"/>
</dbReference>
<dbReference type="Gene3D" id="2.60.34.10">
    <property type="entry name" value="Substrate Binding Domain Of DNAk, Chain A, domain 1"/>
    <property type="match status" value="1"/>
</dbReference>
<dbReference type="GO" id="GO:0034663">
    <property type="term" value="C:endoplasmic reticulum chaperone complex"/>
    <property type="evidence" value="ECO:0007669"/>
    <property type="project" value="TreeGrafter"/>
</dbReference>
<feature type="region of interest" description="Disordered" evidence="9">
    <location>
        <begin position="419"/>
        <end position="512"/>
    </location>
</feature>
<evidence type="ECO:0000256" key="3">
    <source>
        <dbReference type="ARBA" id="ARBA00022729"/>
    </source>
</evidence>
<dbReference type="SUPFAM" id="SSF100934">
    <property type="entry name" value="Heat shock protein 70kD (HSP70), C-terminal subdomain"/>
    <property type="match status" value="1"/>
</dbReference>
<dbReference type="GO" id="GO:0140662">
    <property type="term" value="F:ATP-dependent protein folding chaperone"/>
    <property type="evidence" value="ECO:0007669"/>
    <property type="project" value="InterPro"/>
</dbReference>
<dbReference type="InterPro" id="IPR018181">
    <property type="entry name" value="Heat_shock_70_CS"/>
</dbReference>
<dbReference type="InParanoid" id="A0A1V9X1G3"/>
<sequence length="826" mass="92298">MVFSVEELVAMMLQQAQMTAQTTAGQVIKDAVVTVPPFFNQAERKALSRAVKMAGINLLQLINDNTAVALNYGVFRRKEFNGTAVNMLFYDMGTGSTTATVVSFQTGKTKDRGYVETAPILTVRGVGFDRSLGGLDFRLRLGKHLANKFDELRKASKKVSENKRALFKLYKEAERVKKILSANTEINAQVENVMEDVDLKVPVTRQEFEEMCADLLTRVTQPIDDALASSQIPLDEISQVVVIGGNTRIPKIQAILEEYVGGKGLAKSINADEAAAMGGAYLAAYLSKGFKVKTFIAKDANLYPIQIEFSRDGVKNIQRVVFNRNNEFPKKKTILAARMEHDFHVYVNYGDLSFLSKKDQQIMGQKSNISSVLVKGVAEALKKHPSDEAESKGVRIHMGMDASGIFHIEHAETLFEKEAVEEEESTLTRIGSTLGKLFGGGDPEEPKEDLARGDKETKEQPAKEPEASHEEGKKDDKPSEGQEKPAEEKKPDDAKSEENKEPEPKIVKKVAKKVEVKEALESDYVPLDMPDLVGDQLESSIKKLEELDNKDKARLALDKARNGLEAFIHETKDKFATEEYKKASKEAERDAILEALRKEQDWLEYESENADTETLKGKLSSLTTLTKDITERVNEHRERPQAIEALQKLQLLASEYLDKLEKLDEDVSVFTKVELESLANVIKDSRSWLVEQSELQEKTPLDEPPALTMKGIFEKIQILDRETKYLMNKARYAPPKKKVKFDEKTKDDPDKKDEDAKGTTEEKTIEDVNVDDVLTQNAEQPLEETLPAGEDSAVEPAEGSGEKEPEVPAVEQLNPSSTKEETHSEL</sequence>
<dbReference type="Gene3D" id="3.90.640.10">
    <property type="entry name" value="Actin, Chain A, domain 4"/>
    <property type="match status" value="1"/>
</dbReference>
<dbReference type="SUPFAM" id="SSF53067">
    <property type="entry name" value="Actin-like ATPase domain"/>
    <property type="match status" value="2"/>
</dbReference>
<dbReference type="InterPro" id="IPR043129">
    <property type="entry name" value="ATPase_NBD"/>
</dbReference>
<comment type="similarity">
    <text evidence="2">Belongs to the heat shock protein 70 family.</text>
</comment>
<proteinExistence type="inferred from homology"/>
<dbReference type="CDD" id="cd10230">
    <property type="entry name" value="ASKHA_NBD_HSP70_HYOU1"/>
    <property type="match status" value="1"/>
</dbReference>
<evidence type="ECO:0000256" key="2">
    <source>
        <dbReference type="ARBA" id="ARBA00007381"/>
    </source>
</evidence>
<accession>A0A1V9X1G3</accession>